<dbReference type="EMBL" id="CP089984">
    <property type="protein sequence ID" value="WXB19131.1"/>
    <property type="molecule type" value="Genomic_DNA"/>
</dbReference>
<reference evidence="2 3" key="1">
    <citation type="submission" date="2021-12" db="EMBL/GenBank/DDBJ databases">
        <title>Discovery of the Pendulisporaceae a myxobacterial family with distinct sporulation behavior and unique specialized metabolism.</title>
        <authorList>
            <person name="Garcia R."/>
            <person name="Popoff A."/>
            <person name="Bader C.D."/>
            <person name="Loehr J."/>
            <person name="Walesch S."/>
            <person name="Walt C."/>
            <person name="Boldt J."/>
            <person name="Bunk B."/>
            <person name="Haeckl F.J.F.P.J."/>
            <person name="Gunesch A.P."/>
            <person name="Birkelbach J."/>
            <person name="Nuebel U."/>
            <person name="Pietschmann T."/>
            <person name="Bach T."/>
            <person name="Mueller R."/>
        </authorList>
    </citation>
    <scope>NUCLEOTIDE SEQUENCE [LARGE SCALE GENOMIC DNA]</scope>
    <source>
        <strain evidence="2 3">MSr11954</strain>
    </source>
</reference>
<keyword evidence="3" id="KW-1185">Reference proteome</keyword>
<gene>
    <name evidence="2" type="ORF">LZC94_18065</name>
</gene>
<dbReference type="Pfam" id="PF19502">
    <property type="entry name" value="DUF6036"/>
    <property type="match status" value="1"/>
</dbReference>
<dbReference type="RefSeq" id="WP_394828755.1">
    <property type="nucleotide sequence ID" value="NZ_CP089984.1"/>
</dbReference>
<accession>A0ABZ2M9G3</accession>
<evidence type="ECO:0000313" key="3">
    <source>
        <dbReference type="Proteomes" id="UP001370348"/>
    </source>
</evidence>
<organism evidence="2 3">
    <name type="scientific">Pendulispora albinea</name>
    <dbReference type="NCBI Taxonomy" id="2741071"/>
    <lineage>
        <taxon>Bacteria</taxon>
        <taxon>Pseudomonadati</taxon>
        <taxon>Myxococcota</taxon>
        <taxon>Myxococcia</taxon>
        <taxon>Myxococcales</taxon>
        <taxon>Sorangiineae</taxon>
        <taxon>Pendulisporaceae</taxon>
        <taxon>Pendulispora</taxon>
    </lineage>
</organism>
<evidence type="ECO:0000259" key="1">
    <source>
        <dbReference type="Pfam" id="PF19502"/>
    </source>
</evidence>
<dbReference type="InterPro" id="IPR045792">
    <property type="entry name" value="DUF6036"/>
</dbReference>
<evidence type="ECO:0000313" key="2">
    <source>
        <dbReference type="EMBL" id="WXB19131.1"/>
    </source>
</evidence>
<feature type="domain" description="DUF6036" evidence="1">
    <location>
        <begin position="14"/>
        <end position="135"/>
    </location>
</feature>
<proteinExistence type="predicted"/>
<dbReference type="Proteomes" id="UP001370348">
    <property type="component" value="Chromosome"/>
</dbReference>
<name>A0ABZ2M9G3_9BACT</name>
<protein>
    <recommendedName>
        <fullName evidence="1">DUF6036 domain-containing protein</fullName>
    </recommendedName>
</protein>
<sequence length="175" mass="19487">MTRVQLEHILRAAGDIADDIEIIVIGSQAILGRYPNAPDALLVSVEADVYPKNVPARWELIDGCIGEGSPFHETFGYYAQGVEEGTAILPDGWKARLVPVKNANTRGITGWCLEPHDLVLSKYVAGRDKDRRFARDALRFGLVQREELELRLGTLPVEPGRIEQIRERIRVDASS</sequence>